<feature type="domain" description="DBF4-type" evidence="7">
    <location>
        <begin position="486"/>
        <end position="535"/>
    </location>
</feature>
<dbReference type="InterPro" id="IPR006572">
    <property type="entry name" value="Znf_DBF"/>
</dbReference>
<keyword evidence="1" id="KW-0479">Metal-binding</keyword>
<organism evidence="8 9">
    <name type="scientific">Pterulicium gracile</name>
    <dbReference type="NCBI Taxonomy" id="1884261"/>
    <lineage>
        <taxon>Eukaryota</taxon>
        <taxon>Fungi</taxon>
        <taxon>Dikarya</taxon>
        <taxon>Basidiomycota</taxon>
        <taxon>Agaricomycotina</taxon>
        <taxon>Agaricomycetes</taxon>
        <taxon>Agaricomycetidae</taxon>
        <taxon>Agaricales</taxon>
        <taxon>Pleurotineae</taxon>
        <taxon>Pterulaceae</taxon>
        <taxon>Pterulicium</taxon>
    </lineage>
</organism>
<evidence type="ECO:0000313" key="8">
    <source>
        <dbReference type="EMBL" id="TFL06208.1"/>
    </source>
</evidence>
<dbReference type="GO" id="GO:0010571">
    <property type="term" value="P:positive regulation of nuclear cell cycle DNA replication"/>
    <property type="evidence" value="ECO:0007669"/>
    <property type="project" value="TreeGrafter"/>
</dbReference>
<evidence type="ECO:0000256" key="2">
    <source>
        <dbReference type="ARBA" id="ARBA00022771"/>
    </source>
</evidence>
<evidence type="ECO:0000259" key="6">
    <source>
        <dbReference type="PROSITE" id="PS50172"/>
    </source>
</evidence>
<dbReference type="InterPro" id="IPR036420">
    <property type="entry name" value="BRCT_dom_sf"/>
</dbReference>
<dbReference type="Gene3D" id="3.40.50.10190">
    <property type="entry name" value="BRCT domain"/>
    <property type="match status" value="1"/>
</dbReference>
<feature type="region of interest" description="Disordered" evidence="5">
    <location>
        <begin position="421"/>
        <end position="490"/>
    </location>
</feature>
<dbReference type="AlphaFoldDB" id="A0A5C3QXV0"/>
<dbReference type="Pfam" id="PF22437">
    <property type="entry name" value="DBF4_BRCT"/>
    <property type="match status" value="1"/>
</dbReference>
<dbReference type="InterPro" id="IPR055116">
    <property type="entry name" value="DBF4_BRCT"/>
</dbReference>
<evidence type="ECO:0000313" key="9">
    <source>
        <dbReference type="Proteomes" id="UP000305067"/>
    </source>
</evidence>
<evidence type="ECO:0000256" key="1">
    <source>
        <dbReference type="ARBA" id="ARBA00022723"/>
    </source>
</evidence>
<dbReference type="GO" id="GO:0031431">
    <property type="term" value="C:Dbf4-dependent protein kinase complex"/>
    <property type="evidence" value="ECO:0007669"/>
    <property type="project" value="TreeGrafter"/>
</dbReference>
<dbReference type="GO" id="GO:0043539">
    <property type="term" value="F:protein serine/threonine kinase activator activity"/>
    <property type="evidence" value="ECO:0007669"/>
    <property type="project" value="TreeGrafter"/>
</dbReference>
<dbReference type="PANTHER" id="PTHR15375:SF26">
    <property type="entry name" value="PROTEIN CHIFFON"/>
    <property type="match status" value="1"/>
</dbReference>
<dbReference type="STRING" id="1884261.A0A5C3QXV0"/>
<dbReference type="PROSITE" id="PS50172">
    <property type="entry name" value="BRCT"/>
    <property type="match status" value="1"/>
</dbReference>
<dbReference type="FunFam" id="6.10.250.3410:FF:000001">
    <property type="entry name" value="Protein DBF4 homolog A"/>
    <property type="match status" value="1"/>
</dbReference>
<evidence type="ECO:0000256" key="4">
    <source>
        <dbReference type="PROSITE-ProRule" id="PRU00600"/>
    </source>
</evidence>
<protein>
    <submittedName>
        <fullName evidence="8">Dfp1/Him1, central region-domain-containing protein</fullName>
    </submittedName>
</protein>
<feature type="region of interest" description="Disordered" evidence="5">
    <location>
        <begin position="306"/>
        <end position="388"/>
    </location>
</feature>
<dbReference type="InterPro" id="IPR038545">
    <property type="entry name" value="Znf_DBF_sf"/>
</dbReference>
<gene>
    <name evidence="8" type="ORF">BDV98DRAFT_600278</name>
</gene>
<dbReference type="GO" id="GO:0008270">
    <property type="term" value="F:zinc ion binding"/>
    <property type="evidence" value="ECO:0007669"/>
    <property type="project" value="UniProtKB-KW"/>
</dbReference>
<dbReference type="EMBL" id="ML178815">
    <property type="protein sequence ID" value="TFL06208.1"/>
    <property type="molecule type" value="Genomic_DNA"/>
</dbReference>
<dbReference type="Gene3D" id="6.10.250.3410">
    <property type="entry name" value="DBF zinc finger"/>
    <property type="match status" value="1"/>
</dbReference>
<name>A0A5C3QXV0_9AGAR</name>
<dbReference type="Pfam" id="PF08630">
    <property type="entry name" value="Dfp1_Him1_M"/>
    <property type="match status" value="1"/>
</dbReference>
<dbReference type="Proteomes" id="UP000305067">
    <property type="component" value="Unassembled WGS sequence"/>
</dbReference>
<feature type="domain" description="BRCT" evidence="6">
    <location>
        <begin position="81"/>
        <end position="169"/>
    </location>
</feature>
<evidence type="ECO:0000256" key="3">
    <source>
        <dbReference type="ARBA" id="ARBA00022833"/>
    </source>
</evidence>
<dbReference type="SMART" id="SM00586">
    <property type="entry name" value="ZnF_DBF"/>
    <property type="match status" value="1"/>
</dbReference>
<dbReference type="InterPro" id="IPR001357">
    <property type="entry name" value="BRCT_dom"/>
</dbReference>
<feature type="compositionally biased region" description="Polar residues" evidence="5">
    <location>
        <begin position="446"/>
        <end position="458"/>
    </location>
</feature>
<evidence type="ECO:0000256" key="5">
    <source>
        <dbReference type="SAM" id="MobiDB-lite"/>
    </source>
</evidence>
<dbReference type="InterPro" id="IPR051590">
    <property type="entry name" value="Replication_Regulatory_Kinase"/>
</dbReference>
<feature type="compositionally biased region" description="Basic and acidic residues" evidence="5">
    <location>
        <begin position="54"/>
        <end position="76"/>
    </location>
</feature>
<dbReference type="GO" id="GO:0003676">
    <property type="term" value="F:nucleic acid binding"/>
    <property type="evidence" value="ECO:0007669"/>
    <property type="project" value="InterPro"/>
</dbReference>
<sequence length="583" mass="65178">MLSAPPSQSQKSSQRTSHNQLLLSPRGSNVARPPSGTKRARSPDGQDTQHSSKRVKDGQMSPEKDARRAQREAQKEEFRVKYTKAFPGFNFYFDLDDQDPALRNRLEGGVASLGATIDDFFSNGVTHFITAQPVPENIAEKENVNSSRVNTSKATVSLSPSRSRNWLLDESMLTQNHESLVRKAQSLGIKIWRVDKLESVLERLITLPSPPIVQTGVPRKSVSRLLQSEKVHGSSETDPLQKRHDFHYFKKGSYFILIEDAKSELATIAAAEYPVHKERNGTIKPTWPVLYCHPHARGPFVPFDEKEKKRWEKQQALDKASNAPARSRHESLTTARQGVSVRPSAAVQAKQGDLRRSVSLNNLQRRISREHPDAEQEPEYEADLGAGDPYESANASGYLVSGTGGGYVAASGNSISITSTVDTTSNNSAPARSAQVPPSLQGRRQVVTSRSLLKNSGTMGPPPDKPRQQLRKTKSTGAIRLPKRDEGSKPGYCESCRMKFESFKEHIQCKRHRRFAEDESNFAQLDYVLNQVRRRTREEIQESRLARRGRVMLDSSPFVADPNPISEWDFDVETENEIPASDT</sequence>
<dbReference type="OrthoDB" id="21380at2759"/>
<dbReference type="InterPro" id="IPR013939">
    <property type="entry name" value="Regulatory_Dfp1/Him1"/>
</dbReference>
<feature type="region of interest" description="Disordered" evidence="5">
    <location>
        <begin position="564"/>
        <end position="583"/>
    </location>
</feature>
<dbReference type="GO" id="GO:1901987">
    <property type="term" value="P:regulation of cell cycle phase transition"/>
    <property type="evidence" value="ECO:0007669"/>
    <property type="project" value="TreeGrafter"/>
</dbReference>
<reference evidence="8 9" key="1">
    <citation type="journal article" date="2019" name="Nat. Ecol. Evol.">
        <title>Megaphylogeny resolves global patterns of mushroom evolution.</title>
        <authorList>
            <person name="Varga T."/>
            <person name="Krizsan K."/>
            <person name="Foldi C."/>
            <person name="Dima B."/>
            <person name="Sanchez-Garcia M."/>
            <person name="Sanchez-Ramirez S."/>
            <person name="Szollosi G.J."/>
            <person name="Szarkandi J.G."/>
            <person name="Papp V."/>
            <person name="Albert L."/>
            <person name="Andreopoulos W."/>
            <person name="Angelini C."/>
            <person name="Antonin V."/>
            <person name="Barry K.W."/>
            <person name="Bougher N.L."/>
            <person name="Buchanan P."/>
            <person name="Buyck B."/>
            <person name="Bense V."/>
            <person name="Catcheside P."/>
            <person name="Chovatia M."/>
            <person name="Cooper J."/>
            <person name="Damon W."/>
            <person name="Desjardin D."/>
            <person name="Finy P."/>
            <person name="Geml J."/>
            <person name="Haridas S."/>
            <person name="Hughes K."/>
            <person name="Justo A."/>
            <person name="Karasinski D."/>
            <person name="Kautmanova I."/>
            <person name="Kiss B."/>
            <person name="Kocsube S."/>
            <person name="Kotiranta H."/>
            <person name="LaButti K.M."/>
            <person name="Lechner B.E."/>
            <person name="Liimatainen K."/>
            <person name="Lipzen A."/>
            <person name="Lukacs Z."/>
            <person name="Mihaltcheva S."/>
            <person name="Morgado L.N."/>
            <person name="Niskanen T."/>
            <person name="Noordeloos M.E."/>
            <person name="Ohm R.A."/>
            <person name="Ortiz-Santana B."/>
            <person name="Ovrebo C."/>
            <person name="Racz N."/>
            <person name="Riley R."/>
            <person name="Savchenko A."/>
            <person name="Shiryaev A."/>
            <person name="Soop K."/>
            <person name="Spirin V."/>
            <person name="Szebenyi C."/>
            <person name="Tomsovsky M."/>
            <person name="Tulloss R.E."/>
            <person name="Uehling J."/>
            <person name="Grigoriev I.V."/>
            <person name="Vagvolgyi C."/>
            <person name="Papp T."/>
            <person name="Martin F.M."/>
            <person name="Miettinen O."/>
            <person name="Hibbett D.S."/>
            <person name="Nagy L.G."/>
        </authorList>
    </citation>
    <scope>NUCLEOTIDE SEQUENCE [LARGE SCALE GENOMIC DNA]</scope>
    <source>
        <strain evidence="8 9">CBS 309.79</strain>
    </source>
</reference>
<keyword evidence="2 4" id="KW-0863">Zinc-finger</keyword>
<keyword evidence="3" id="KW-0862">Zinc</keyword>
<dbReference type="Pfam" id="PF07535">
    <property type="entry name" value="zf-DBF"/>
    <property type="match status" value="1"/>
</dbReference>
<proteinExistence type="predicted"/>
<keyword evidence="9" id="KW-1185">Reference proteome</keyword>
<dbReference type="PROSITE" id="PS51265">
    <property type="entry name" value="ZF_DBF4"/>
    <property type="match status" value="1"/>
</dbReference>
<dbReference type="PANTHER" id="PTHR15375">
    <property type="entry name" value="ACTIVATOR OF S-PHASE KINASE-RELATED"/>
    <property type="match status" value="1"/>
</dbReference>
<feature type="region of interest" description="Disordered" evidence="5">
    <location>
        <begin position="1"/>
        <end position="76"/>
    </location>
</feature>
<evidence type="ECO:0000259" key="7">
    <source>
        <dbReference type="PROSITE" id="PS51265"/>
    </source>
</evidence>
<feature type="compositionally biased region" description="Basic and acidic residues" evidence="5">
    <location>
        <begin position="306"/>
        <end position="316"/>
    </location>
</feature>
<accession>A0A5C3QXV0</accession>